<dbReference type="PANTHER" id="PTHR22807:SF4">
    <property type="entry name" value="28S RRNA (CYTOSINE-C(5))-METHYLTRANSFERASE"/>
    <property type="match status" value="1"/>
</dbReference>
<dbReference type="InterPro" id="IPR048889">
    <property type="entry name" value="NSUN5_RCM1_N"/>
</dbReference>
<dbReference type="GeneID" id="106744301"/>
<comment type="caution">
    <text evidence="5">Lacks conserved residue(s) required for the propagation of feature annotation.</text>
</comment>
<keyword evidence="1 5" id="KW-0489">Methyltransferase</keyword>
<feature type="compositionally biased region" description="Basic residues" evidence="6">
    <location>
        <begin position="539"/>
        <end position="548"/>
    </location>
</feature>
<evidence type="ECO:0000256" key="1">
    <source>
        <dbReference type="ARBA" id="ARBA00022603"/>
    </source>
</evidence>
<dbReference type="InterPro" id="IPR023267">
    <property type="entry name" value="RCMT"/>
</dbReference>
<feature type="binding site" evidence="5">
    <location>
        <position position="307"/>
    </location>
    <ligand>
        <name>S-adenosyl-L-methionine</name>
        <dbReference type="ChEBI" id="CHEBI:59789"/>
    </ligand>
</feature>
<dbReference type="PROSITE" id="PS51686">
    <property type="entry name" value="SAM_MT_RSMB_NOP"/>
    <property type="match status" value="1"/>
</dbReference>
<evidence type="ECO:0000256" key="5">
    <source>
        <dbReference type="PROSITE-ProRule" id="PRU01023"/>
    </source>
</evidence>
<feature type="region of interest" description="Disordered" evidence="6">
    <location>
        <begin position="440"/>
        <end position="638"/>
    </location>
</feature>
<dbReference type="GO" id="GO:0008173">
    <property type="term" value="F:RNA methyltransferase activity"/>
    <property type="evidence" value="ECO:0007669"/>
    <property type="project" value="InterPro"/>
</dbReference>
<keyword evidence="4 5" id="KW-0694">RNA-binding</keyword>
<accession>A0A6P3X860</accession>
<dbReference type="Proteomes" id="UP000515204">
    <property type="component" value="Unplaced"/>
</dbReference>
<evidence type="ECO:0000256" key="6">
    <source>
        <dbReference type="SAM" id="MobiDB-lite"/>
    </source>
</evidence>
<evidence type="ECO:0000256" key="4">
    <source>
        <dbReference type="ARBA" id="ARBA00022884"/>
    </source>
</evidence>
<organism evidence="8 9">
    <name type="scientific">Dinoponera quadriceps</name>
    <name type="common">South American ant</name>
    <dbReference type="NCBI Taxonomy" id="609295"/>
    <lineage>
        <taxon>Eukaryota</taxon>
        <taxon>Metazoa</taxon>
        <taxon>Ecdysozoa</taxon>
        <taxon>Arthropoda</taxon>
        <taxon>Hexapoda</taxon>
        <taxon>Insecta</taxon>
        <taxon>Pterygota</taxon>
        <taxon>Neoptera</taxon>
        <taxon>Endopterygota</taxon>
        <taxon>Hymenoptera</taxon>
        <taxon>Apocrita</taxon>
        <taxon>Aculeata</taxon>
        <taxon>Formicoidea</taxon>
        <taxon>Formicidae</taxon>
        <taxon>Ponerinae</taxon>
        <taxon>Ponerini</taxon>
        <taxon>Dinoponera</taxon>
    </lineage>
</organism>
<sequence length="638" mass="72617">MSDGFVHSVKVPRIYKITANIVRCVQEQGASLKGLIYEKKHPNVSGIYALSVNTLKAGLQLDVLLEKTQILTEQPRLDPWLTRVLITELLWGKKHLHGPSKPIQTILSYADLLQKELENLESTRSSATPRKVQRPRYVRVNTLLLSIREAISLFKEEGWKLLTKSESYSSYLQSLALLSEPYFLQDFHVPEVLAFPSSTSFYDHAGYRNGKLILQDKASCLPAHLLDPKENSHVVDLCAAPGMKSTHLAAKLQNKGTIYAVEIDKRRFETLREQIELTHSSCVEPHNQDALTFNPKECHRVHYVLVDPSCSGSGIIDRPKLSNVDGEVEPERLQNLQSIQVYLLRYALLNFPNVKRVIYSTCSVHPEENEKVIDEVLGNVGDAYRLVSIKDMLKENWLNFSSPEYQCGDKCLYSKPDVDLCNGFFVAMFERNFEVPLPECKRKGGNANLDRSNLNAEENNITENDGKITKKVSRKKKKRGKKKHKSSMIDEQTDETSGQAGEFEKNVETKNGKVDEPGDVIDNEKATLNESEDTPQTAKSKKSKRKRKLNDNEDASQVEDNEKNKETIEICDVEEMEQDEEVSSTSSKKKKKKKEKKEHEEVVEIDDDVKKSKEGQTESVKEKRKKKNKKVIEIDNDE</sequence>
<reference evidence="9" key="1">
    <citation type="submission" date="2025-08" db="UniProtKB">
        <authorList>
            <consortium name="RefSeq"/>
        </authorList>
    </citation>
    <scope>IDENTIFICATION</scope>
</reference>
<dbReference type="OrthoDB" id="435282at2759"/>
<dbReference type="InterPro" id="IPR001678">
    <property type="entry name" value="MeTrfase_RsmB-F_NOP2_dom"/>
</dbReference>
<protein>
    <submittedName>
        <fullName evidence="9">Probable 28S rRNA (Cytosine-C(5))-methyltransferase</fullName>
    </submittedName>
</protein>
<proteinExistence type="inferred from homology"/>
<dbReference type="Gene3D" id="3.40.50.150">
    <property type="entry name" value="Vaccinia Virus protein VP39"/>
    <property type="match status" value="1"/>
</dbReference>
<dbReference type="CDD" id="cd02440">
    <property type="entry name" value="AdoMet_MTases"/>
    <property type="match status" value="1"/>
</dbReference>
<dbReference type="Pfam" id="PF21153">
    <property type="entry name" value="NSUN5_N"/>
    <property type="match status" value="1"/>
</dbReference>
<dbReference type="CTD" id="55695"/>
<feature type="compositionally biased region" description="Polar residues" evidence="6">
    <location>
        <begin position="449"/>
        <end position="463"/>
    </location>
</feature>
<dbReference type="Gene3D" id="3.30.70.1170">
    <property type="entry name" value="Sun protein, domain 3"/>
    <property type="match status" value="1"/>
</dbReference>
<keyword evidence="8" id="KW-1185">Reference proteome</keyword>
<dbReference type="GO" id="GO:0005730">
    <property type="term" value="C:nucleolus"/>
    <property type="evidence" value="ECO:0007669"/>
    <property type="project" value="TreeGrafter"/>
</dbReference>
<feature type="compositionally biased region" description="Acidic residues" evidence="6">
    <location>
        <begin position="569"/>
        <end position="582"/>
    </location>
</feature>
<dbReference type="RefSeq" id="XP_014474445.1">
    <property type="nucleotide sequence ID" value="XM_014618959.1"/>
</dbReference>
<dbReference type="PANTHER" id="PTHR22807">
    <property type="entry name" value="NOP2 YEAST -RELATED NOL1/NOP2/FMU SUN DOMAIN-CONTAINING"/>
    <property type="match status" value="1"/>
</dbReference>
<keyword evidence="2 5" id="KW-0808">Transferase</keyword>
<dbReference type="InterPro" id="IPR049560">
    <property type="entry name" value="MeTrfase_RsmB-F_NOP2_cat"/>
</dbReference>
<dbReference type="SUPFAM" id="SSF53335">
    <property type="entry name" value="S-adenosyl-L-methionine-dependent methyltransferases"/>
    <property type="match status" value="1"/>
</dbReference>
<feature type="compositionally biased region" description="Basic residues" evidence="6">
    <location>
        <begin position="587"/>
        <end position="596"/>
    </location>
</feature>
<dbReference type="GO" id="GO:0003723">
    <property type="term" value="F:RNA binding"/>
    <property type="evidence" value="ECO:0007669"/>
    <property type="project" value="UniProtKB-UniRule"/>
</dbReference>
<dbReference type="PRINTS" id="PR02008">
    <property type="entry name" value="RCMTFAMILY"/>
</dbReference>
<dbReference type="Pfam" id="PF01189">
    <property type="entry name" value="Methyltr_RsmB-F"/>
    <property type="match status" value="1"/>
</dbReference>
<feature type="compositionally biased region" description="Polar residues" evidence="6">
    <location>
        <begin position="528"/>
        <end position="538"/>
    </location>
</feature>
<evidence type="ECO:0000256" key="3">
    <source>
        <dbReference type="ARBA" id="ARBA00022691"/>
    </source>
</evidence>
<dbReference type="Pfam" id="PF21148">
    <property type="entry name" value="NSUN5_fdxn-like"/>
    <property type="match status" value="1"/>
</dbReference>
<evidence type="ECO:0000259" key="7">
    <source>
        <dbReference type="PROSITE" id="PS51686"/>
    </source>
</evidence>
<feature type="binding site" evidence="5">
    <location>
        <position position="262"/>
    </location>
    <ligand>
        <name>S-adenosyl-L-methionine</name>
        <dbReference type="ChEBI" id="CHEBI:59789"/>
    </ligand>
</feature>
<keyword evidence="3 5" id="KW-0949">S-adenosyl-L-methionine</keyword>
<dbReference type="KEGG" id="dqu:106744301"/>
<dbReference type="InterPro" id="IPR029063">
    <property type="entry name" value="SAM-dependent_MTases_sf"/>
</dbReference>
<gene>
    <name evidence="9" type="primary">LOC106744301</name>
</gene>
<feature type="binding site" evidence="5">
    <location>
        <position position="289"/>
    </location>
    <ligand>
        <name>S-adenosyl-L-methionine</name>
        <dbReference type="ChEBI" id="CHEBI:59789"/>
    </ligand>
</feature>
<evidence type="ECO:0000313" key="8">
    <source>
        <dbReference type="Proteomes" id="UP000515204"/>
    </source>
</evidence>
<feature type="domain" description="SAM-dependent MTase RsmB/NOP-type" evidence="7">
    <location>
        <begin position="126"/>
        <end position="432"/>
    </location>
</feature>
<feature type="compositionally biased region" description="Basic and acidic residues" evidence="6">
    <location>
        <begin position="502"/>
        <end position="527"/>
    </location>
</feature>
<dbReference type="AlphaFoldDB" id="A0A6P3X860"/>
<comment type="similarity">
    <text evidence="5">Belongs to the class I-like SAM-binding methyltransferase superfamily. RsmB/NOP family.</text>
</comment>
<feature type="compositionally biased region" description="Basic residues" evidence="6">
    <location>
        <begin position="469"/>
        <end position="486"/>
    </location>
</feature>
<name>A0A6P3X860_DINQU</name>
<dbReference type="InterPro" id="IPR049561">
    <property type="entry name" value="NSUN5_7_fdxn-like"/>
</dbReference>
<evidence type="ECO:0000256" key="2">
    <source>
        <dbReference type="ARBA" id="ARBA00022679"/>
    </source>
</evidence>
<dbReference type="GO" id="GO:0070475">
    <property type="term" value="P:rRNA base methylation"/>
    <property type="evidence" value="ECO:0007669"/>
    <property type="project" value="TreeGrafter"/>
</dbReference>
<feature type="compositionally biased region" description="Basic and acidic residues" evidence="6">
    <location>
        <begin position="597"/>
        <end position="621"/>
    </location>
</feature>
<feature type="active site" description="Nucleophile" evidence="5">
    <location>
        <position position="362"/>
    </location>
</feature>
<evidence type="ECO:0000313" key="9">
    <source>
        <dbReference type="RefSeq" id="XP_014474445.1"/>
    </source>
</evidence>